<name>A0A1B1U9P8_9BRAD</name>
<dbReference type="Proteomes" id="UP000092839">
    <property type="component" value="Chromosome"/>
</dbReference>
<dbReference type="SUPFAM" id="SSF55729">
    <property type="entry name" value="Acyl-CoA N-acyltransferases (Nat)"/>
    <property type="match status" value="1"/>
</dbReference>
<evidence type="ECO:0000313" key="3">
    <source>
        <dbReference type="Proteomes" id="UP000092839"/>
    </source>
</evidence>
<reference evidence="2 3" key="1">
    <citation type="submission" date="2016-07" db="EMBL/GenBank/DDBJ databases">
        <title>Complete genome sequence of Bradyrhizobium icense LMTR 13T, a potential inoculant strain isolated from lima bean (Phaseolus lunatus) in Peru.</title>
        <authorList>
            <person name="Ormeno-Orrillo E."/>
            <person name="Duran D."/>
            <person name="Rogel M.A."/>
            <person name="Rey L."/>
            <person name="Imperial J."/>
            <person name="Ruiz-Argueso T."/>
            <person name="Martinez-Romero E."/>
        </authorList>
    </citation>
    <scope>NUCLEOTIDE SEQUENCE [LARGE SCALE GENOMIC DNA]</scope>
    <source>
        <strain evidence="2 3">LMTR 13</strain>
    </source>
</reference>
<evidence type="ECO:0000259" key="1">
    <source>
        <dbReference type="Pfam" id="PF21926"/>
    </source>
</evidence>
<dbReference type="KEGG" id="bic:LMTR13_04110"/>
<gene>
    <name evidence="2" type="ORF">LMTR13_04110</name>
</gene>
<keyword evidence="3" id="KW-1185">Reference proteome</keyword>
<dbReference type="STRING" id="1274631.LMTR13_04110"/>
<dbReference type="InterPro" id="IPR054597">
    <property type="entry name" value="FeeM_cat"/>
</dbReference>
<sequence>MRAAAKVTALFPERSPDHPLEFVDYRLAETPEEKDEIYRLRYRAYLREGAILPSESKRVTDRYDDEPNNFTFGVYYRDELYSSIRISVLCGEWRGSPSSEMFADLLHPELDRGKIIIDPTRFVADPDKARVFPELPYVTVRLGYVACGHFNADIGLANVRPEHRAFYRKVFLQEPLGEPKLFPGLIKPVGLMAANYREIRERVFQRFPFMRSSAFERRTLFQRSGERHTSSRGAVSSFERASIVSNS</sequence>
<dbReference type="RefSeq" id="WP_065726789.1">
    <property type="nucleotide sequence ID" value="NZ_CP016428.1"/>
</dbReference>
<dbReference type="Gene3D" id="3.40.630.30">
    <property type="match status" value="1"/>
</dbReference>
<dbReference type="EMBL" id="CP016428">
    <property type="protein sequence ID" value="ANV99483.1"/>
    <property type="molecule type" value="Genomic_DNA"/>
</dbReference>
<protein>
    <recommendedName>
        <fullName evidence="1">N-acyl amino acid synthase FeeM catalytic core domain-containing protein</fullName>
    </recommendedName>
</protein>
<feature type="domain" description="N-acyl amino acid synthase FeeM catalytic core" evidence="1">
    <location>
        <begin position="36"/>
        <end position="195"/>
    </location>
</feature>
<dbReference type="AlphaFoldDB" id="A0A1B1U9P8"/>
<evidence type="ECO:0000313" key="2">
    <source>
        <dbReference type="EMBL" id="ANV99483.1"/>
    </source>
</evidence>
<accession>A0A1B1U9P8</accession>
<organism evidence="2 3">
    <name type="scientific">Bradyrhizobium icense</name>
    <dbReference type="NCBI Taxonomy" id="1274631"/>
    <lineage>
        <taxon>Bacteria</taxon>
        <taxon>Pseudomonadati</taxon>
        <taxon>Pseudomonadota</taxon>
        <taxon>Alphaproteobacteria</taxon>
        <taxon>Hyphomicrobiales</taxon>
        <taxon>Nitrobacteraceae</taxon>
        <taxon>Bradyrhizobium</taxon>
    </lineage>
</organism>
<dbReference type="Pfam" id="PF21926">
    <property type="entry name" value="FeeM"/>
    <property type="match status" value="1"/>
</dbReference>
<dbReference type="InterPro" id="IPR016181">
    <property type="entry name" value="Acyl_CoA_acyltransferase"/>
</dbReference>
<proteinExistence type="predicted"/>